<feature type="region of interest" description="Disordered" evidence="8">
    <location>
        <begin position="145"/>
        <end position="169"/>
    </location>
</feature>
<dbReference type="AlphaFoldDB" id="A0A1P8UK26"/>
<evidence type="ECO:0000256" key="4">
    <source>
        <dbReference type="ARBA" id="ARBA00022764"/>
    </source>
</evidence>
<reference evidence="10 11" key="1">
    <citation type="submission" date="2017-01" db="EMBL/GenBank/DDBJ databases">
        <title>Draft sequence of Acidihalobacter ferrooxidans strain DSM 14175 (strain V8).</title>
        <authorList>
            <person name="Khaleque H.N."/>
            <person name="Ramsay J.P."/>
            <person name="Murphy R.J.T."/>
            <person name="Kaksonen A.H."/>
            <person name="Boxall N.J."/>
            <person name="Watkin E.L.J."/>
        </authorList>
    </citation>
    <scope>NUCLEOTIDE SEQUENCE [LARGE SCALE GENOMIC DNA]</scope>
    <source>
        <strain evidence="10 11">V8</strain>
    </source>
</reference>
<keyword evidence="11" id="KW-1185">Reference proteome</keyword>
<name>A0A1P8UK26_9GAMM</name>
<evidence type="ECO:0000256" key="7">
    <source>
        <dbReference type="ARBA" id="ARBA00045001"/>
    </source>
</evidence>
<evidence type="ECO:0000313" key="10">
    <source>
        <dbReference type="EMBL" id="APZ44179.1"/>
    </source>
</evidence>
<dbReference type="EMBL" id="CP019434">
    <property type="protein sequence ID" value="APZ44179.1"/>
    <property type="molecule type" value="Genomic_DNA"/>
</dbReference>
<proteinExistence type="inferred from homology"/>
<evidence type="ECO:0000256" key="9">
    <source>
        <dbReference type="SAM" id="SignalP"/>
    </source>
</evidence>
<sequence>MKPNRYVIAGIFAASLTAFSVGAAYASPGEGYAPRPMTQGDHCMQQTHNMRGNAMGIMPPEFRHMHLTEVQRNQIFDIKYKSMPILRQHYQQLRQTRKELRLASTAAPYDAAKVHSLANRMGQLEAMIAVRRADDKHKIFAVLTPAQQHQSKQMHDWRSSQHQRPAMGL</sequence>
<evidence type="ECO:0000256" key="1">
    <source>
        <dbReference type="ARBA" id="ARBA00004418"/>
    </source>
</evidence>
<feature type="chain" id="PRO_5012456226" description="Signaling pathway modulator ZraP" evidence="9">
    <location>
        <begin position="27"/>
        <end position="169"/>
    </location>
</feature>
<dbReference type="Pfam" id="PF13801">
    <property type="entry name" value="Metal_resist"/>
    <property type="match status" value="1"/>
</dbReference>
<comment type="subcellular location">
    <subcellularLocation>
        <location evidence="1">Periplasm</location>
    </subcellularLocation>
</comment>
<dbReference type="GO" id="GO:0030288">
    <property type="term" value="C:outer membrane-bounded periplasmic space"/>
    <property type="evidence" value="ECO:0007669"/>
    <property type="project" value="TreeGrafter"/>
</dbReference>
<dbReference type="Proteomes" id="UP000243807">
    <property type="component" value="Chromosome"/>
</dbReference>
<dbReference type="InterPro" id="IPR052211">
    <property type="entry name" value="Cpx_auxiliary_protein"/>
</dbReference>
<feature type="signal peptide" evidence="9">
    <location>
        <begin position="1"/>
        <end position="26"/>
    </location>
</feature>
<dbReference type="GO" id="GO:0051082">
    <property type="term" value="F:unfolded protein binding"/>
    <property type="evidence" value="ECO:0007669"/>
    <property type="project" value="TreeGrafter"/>
</dbReference>
<dbReference type="Gene3D" id="1.20.120.1490">
    <property type="match status" value="1"/>
</dbReference>
<evidence type="ECO:0000313" key="11">
    <source>
        <dbReference type="Proteomes" id="UP000243807"/>
    </source>
</evidence>
<evidence type="ECO:0000256" key="8">
    <source>
        <dbReference type="SAM" id="MobiDB-lite"/>
    </source>
</evidence>
<dbReference type="PANTHER" id="PTHR38102:SF1">
    <property type="entry name" value="PERIPLASMIC CHAPERONE SPY"/>
    <property type="match status" value="1"/>
</dbReference>
<dbReference type="InterPro" id="IPR025961">
    <property type="entry name" value="Metal_resist"/>
</dbReference>
<dbReference type="KEGG" id="afy:BW247_14690"/>
<accession>A0A1P8UK26</accession>
<dbReference type="STRING" id="1765967.BW247_14690"/>
<comment type="similarity">
    <text evidence="2">Belongs to the CpxP/Spy family.</text>
</comment>
<evidence type="ECO:0000256" key="2">
    <source>
        <dbReference type="ARBA" id="ARBA00008441"/>
    </source>
</evidence>
<evidence type="ECO:0000256" key="6">
    <source>
        <dbReference type="ARBA" id="ARBA00044983"/>
    </source>
</evidence>
<dbReference type="CDD" id="cd09916">
    <property type="entry name" value="CpxP_like"/>
    <property type="match status" value="1"/>
</dbReference>
<comment type="similarity">
    <text evidence="5">Belongs to the ZraP family.</text>
</comment>
<protein>
    <recommendedName>
        <fullName evidence="6">Signaling pathway modulator ZraP</fullName>
    </recommendedName>
    <alternativeName>
        <fullName evidence="7">Zinc resistance-associated protein</fullName>
    </alternativeName>
</protein>
<dbReference type="PANTHER" id="PTHR38102">
    <property type="entry name" value="PERIPLASMIC CHAPERONE SPY"/>
    <property type="match status" value="1"/>
</dbReference>
<keyword evidence="3 9" id="KW-0732">Signal</keyword>
<organism evidence="10 11">
    <name type="scientific">Acidihalobacter ferrooxydans</name>
    <dbReference type="NCBI Taxonomy" id="1765967"/>
    <lineage>
        <taxon>Bacteria</taxon>
        <taxon>Pseudomonadati</taxon>
        <taxon>Pseudomonadota</taxon>
        <taxon>Gammaproteobacteria</taxon>
        <taxon>Chromatiales</taxon>
        <taxon>Ectothiorhodospiraceae</taxon>
        <taxon>Acidihalobacter</taxon>
    </lineage>
</organism>
<evidence type="ECO:0000256" key="3">
    <source>
        <dbReference type="ARBA" id="ARBA00022729"/>
    </source>
</evidence>
<evidence type="ECO:0000256" key="5">
    <source>
        <dbReference type="ARBA" id="ARBA00044945"/>
    </source>
</evidence>
<dbReference type="InterPro" id="IPR012899">
    <property type="entry name" value="LTXXQ"/>
</dbReference>
<gene>
    <name evidence="10" type="ORF">BW247_14690</name>
</gene>
<dbReference type="RefSeq" id="WP_076837802.1">
    <property type="nucleotide sequence ID" value="NZ_CP019434.1"/>
</dbReference>
<keyword evidence="4" id="KW-0574">Periplasm</keyword>